<feature type="compositionally biased region" description="Polar residues" evidence="1">
    <location>
        <begin position="658"/>
        <end position="675"/>
    </location>
</feature>
<dbReference type="GeneID" id="119729667"/>
<sequence>MAAPMCRAVREKSQNFLRFHVFKRPFYTVKCYCTDTGKLHKSDKSLSKSLFWQNIQARKDEASRSILVRLSGKTSEESLLQYCTSHGKVQHYFTYSQQQHERYALVEFKTSDGIDLILDRAYTPNSNGHVQSRFLSFSGSSQGSDKVSTSQCQQVNKDIGFAELYKDLAVAESVSDQLGILTSKLELRDPETRLRFVVCSLIEEAFQQILPDCSLHLFGSSVNSFGRRSCDMDMFLERNTAQGVVPKKKGKGQYKLGYDGPSAESERAAAQATLFTLASFLEKQVPHCMSVSRILQAKCPLVKFRHYATGLSCDLTADNSIALKSSELLYVFSQLDPRVRPLVFMIRHWARHHGITNRAPGYWITNFPLTLVVVFFLQTRPQPVVPSFEYLRSLADESDTSVVDGTDCTIPGDLSKVEPSQNTQTTAELLQEFFSFCTTFDFESSSLSVRTGQLGPKPDRFSPLHMENPFQTQLNMCKNVSEGLLKEIQKHSQYALQMMDVPGFHGPGSESEVIHPWGIGALLAPLKIRRNGKRSALANSNIGDVLRGLSRKSPKTATKKQPRHNSNENNSTVTLSSTPPDLRDFRVNLEEQTGTRTVRVENMTALDASLQADGSRTPPEDDRTWKVRQLDLVNLSHTAKDGCEPAPSEQDVDDNEASALSNGTSYSGTDSTQTEVAGKTQIPKLQITIDSVRRRLFDGRHTKTTKGIVH</sequence>
<name>A0A914A348_PATMI</name>
<evidence type="ECO:0000313" key="5">
    <source>
        <dbReference type="Proteomes" id="UP000887568"/>
    </source>
</evidence>
<dbReference type="InterPro" id="IPR054708">
    <property type="entry name" value="MTPAP-like_central"/>
</dbReference>
<protein>
    <recommendedName>
        <fullName evidence="6">Poly(A) RNA polymerase, mitochondrial</fullName>
    </recommendedName>
</protein>
<dbReference type="OMA" id="LRFDNDM"/>
<feature type="compositionally biased region" description="Basic residues" evidence="1">
    <location>
        <begin position="549"/>
        <end position="563"/>
    </location>
</feature>
<evidence type="ECO:0000256" key="1">
    <source>
        <dbReference type="SAM" id="MobiDB-lite"/>
    </source>
</evidence>
<evidence type="ECO:0000259" key="3">
    <source>
        <dbReference type="Pfam" id="PF22600"/>
    </source>
</evidence>
<evidence type="ECO:0000313" key="4">
    <source>
        <dbReference type="EnsemblMetazoa" id="XP_038058262.1"/>
    </source>
</evidence>
<feature type="domain" description="RL" evidence="2">
    <location>
        <begin position="56"/>
        <end position="121"/>
    </location>
</feature>
<dbReference type="Gene3D" id="3.30.460.10">
    <property type="entry name" value="Beta Polymerase, domain 2"/>
    <property type="match status" value="1"/>
</dbReference>
<accession>A0A914A348</accession>
<dbReference type="SUPFAM" id="SSF81631">
    <property type="entry name" value="PAP/OAS1 substrate-binding domain"/>
    <property type="match status" value="1"/>
</dbReference>
<dbReference type="EnsemblMetazoa" id="XM_038202334.1">
    <property type="protein sequence ID" value="XP_038058262.1"/>
    <property type="gene ID" value="LOC119729667"/>
</dbReference>
<evidence type="ECO:0008006" key="6">
    <source>
        <dbReference type="Google" id="ProtNLM"/>
    </source>
</evidence>
<feature type="domain" description="Poly(A) RNA polymerase mitochondrial-like central palm" evidence="3">
    <location>
        <begin position="175"/>
        <end position="334"/>
    </location>
</feature>
<dbReference type="GO" id="GO:0031123">
    <property type="term" value="P:RNA 3'-end processing"/>
    <property type="evidence" value="ECO:0007669"/>
    <property type="project" value="TreeGrafter"/>
</dbReference>
<evidence type="ECO:0000259" key="2">
    <source>
        <dbReference type="Pfam" id="PF17797"/>
    </source>
</evidence>
<organism evidence="4 5">
    <name type="scientific">Patiria miniata</name>
    <name type="common">Bat star</name>
    <name type="synonym">Asterina miniata</name>
    <dbReference type="NCBI Taxonomy" id="46514"/>
    <lineage>
        <taxon>Eukaryota</taxon>
        <taxon>Metazoa</taxon>
        <taxon>Echinodermata</taxon>
        <taxon>Eleutherozoa</taxon>
        <taxon>Asterozoa</taxon>
        <taxon>Asteroidea</taxon>
        <taxon>Valvatacea</taxon>
        <taxon>Valvatida</taxon>
        <taxon>Asterinidae</taxon>
        <taxon>Patiria</taxon>
    </lineage>
</organism>
<dbReference type="Pfam" id="PF17797">
    <property type="entry name" value="RL"/>
    <property type="match status" value="1"/>
</dbReference>
<keyword evidence="5" id="KW-1185">Reference proteome</keyword>
<feature type="region of interest" description="Disordered" evidence="1">
    <location>
        <begin position="547"/>
        <end position="583"/>
    </location>
</feature>
<dbReference type="InterPro" id="IPR041252">
    <property type="entry name" value="RL"/>
</dbReference>
<dbReference type="RefSeq" id="XP_038058262.1">
    <property type="nucleotide sequence ID" value="XM_038202334.1"/>
</dbReference>
<dbReference type="Pfam" id="PF22600">
    <property type="entry name" value="MTPAP-like_central"/>
    <property type="match status" value="1"/>
</dbReference>
<dbReference type="CTD" id="55149"/>
<dbReference type="GO" id="GO:1990817">
    <property type="term" value="F:poly(A) RNA polymerase activity"/>
    <property type="evidence" value="ECO:0007669"/>
    <property type="project" value="TreeGrafter"/>
</dbReference>
<dbReference type="InterPro" id="IPR043519">
    <property type="entry name" value="NT_sf"/>
</dbReference>
<dbReference type="SUPFAM" id="SSF81301">
    <property type="entry name" value="Nucleotidyltransferase"/>
    <property type="match status" value="1"/>
</dbReference>
<feature type="region of interest" description="Disordered" evidence="1">
    <location>
        <begin position="604"/>
        <end position="623"/>
    </location>
</feature>
<dbReference type="GO" id="GO:0005739">
    <property type="term" value="C:mitochondrion"/>
    <property type="evidence" value="ECO:0007669"/>
    <property type="project" value="TreeGrafter"/>
</dbReference>
<dbReference type="Gene3D" id="1.10.1410.10">
    <property type="match status" value="1"/>
</dbReference>
<dbReference type="Proteomes" id="UP000887568">
    <property type="component" value="Unplaced"/>
</dbReference>
<feature type="region of interest" description="Disordered" evidence="1">
    <location>
        <begin position="638"/>
        <end position="676"/>
    </location>
</feature>
<proteinExistence type="predicted"/>
<dbReference type="AlphaFoldDB" id="A0A914A348"/>
<dbReference type="PANTHER" id="PTHR12271:SF133">
    <property type="entry name" value="POLY(A) RNA POLYMERASE, MITOCHONDRIAL"/>
    <property type="match status" value="1"/>
</dbReference>
<feature type="compositionally biased region" description="Polar residues" evidence="1">
    <location>
        <begin position="567"/>
        <end position="579"/>
    </location>
</feature>
<reference evidence="4" key="1">
    <citation type="submission" date="2022-11" db="UniProtKB">
        <authorList>
            <consortium name="EnsemblMetazoa"/>
        </authorList>
    </citation>
    <scope>IDENTIFICATION</scope>
</reference>
<dbReference type="PANTHER" id="PTHR12271">
    <property type="entry name" value="POLY A POLYMERASE CID PAP -RELATED"/>
    <property type="match status" value="1"/>
</dbReference>
<dbReference type="CDD" id="cd05402">
    <property type="entry name" value="NT_PAP_TUTase"/>
    <property type="match status" value="1"/>
</dbReference>
<dbReference type="CDD" id="cd00590">
    <property type="entry name" value="RRM_SF"/>
    <property type="match status" value="1"/>
</dbReference>
<dbReference type="OrthoDB" id="434989at2759"/>